<name>A0A420XM59_9ACTN</name>
<feature type="domain" description="KANL3/Tex30 alpha/beta hydrolase-like" evidence="1">
    <location>
        <begin position="21"/>
        <end position="180"/>
    </location>
</feature>
<dbReference type="PANTHER" id="PTHR13136:SF11">
    <property type="entry name" value="TESTIS-EXPRESSED PROTEIN 30"/>
    <property type="match status" value="1"/>
</dbReference>
<dbReference type="SUPFAM" id="SSF53474">
    <property type="entry name" value="alpha/beta-Hydrolases"/>
    <property type="match status" value="1"/>
</dbReference>
<dbReference type="Proteomes" id="UP000281955">
    <property type="component" value="Unassembled WGS sequence"/>
</dbReference>
<dbReference type="OrthoDB" id="652634at2"/>
<dbReference type="RefSeq" id="WP_121194471.1">
    <property type="nucleotide sequence ID" value="NZ_RBWV01000014.1"/>
</dbReference>
<accession>A0A420XM59</accession>
<dbReference type="InParanoid" id="A0A420XM59"/>
<dbReference type="EMBL" id="RBWV01000014">
    <property type="protein sequence ID" value="RKS71401.1"/>
    <property type="molecule type" value="Genomic_DNA"/>
</dbReference>
<dbReference type="InterPro" id="IPR029058">
    <property type="entry name" value="AB_hydrolase_fold"/>
</dbReference>
<keyword evidence="3" id="KW-1185">Reference proteome</keyword>
<protein>
    <recommendedName>
        <fullName evidence="1">KANL3/Tex30 alpha/beta hydrolase-like domain-containing protein</fullName>
    </recommendedName>
</protein>
<proteinExistence type="predicted"/>
<dbReference type="InterPro" id="IPR046879">
    <property type="entry name" value="KANL3/Tex30_Abhydrolase"/>
</dbReference>
<evidence type="ECO:0000313" key="3">
    <source>
        <dbReference type="Proteomes" id="UP000281955"/>
    </source>
</evidence>
<organism evidence="2 3">
    <name type="scientific">Motilibacter peucedani</name>
    <dbReference type="NCBI Taxonomy" id="598650"/>
    <lineage>
        <taxon>Bacteria</taxon>
        <taxon>Bacillati</taxon>
        <taxon>Actinomycetota</taxon>
        <taxon>Actinomycetes</taxon>
        <taxon>Motilibacterales</taxon>
        <taxon>Motilibacteraceae</taxon>
        <taxon>Motilibacter</taxon>
    </lineage>
</organism>
<dbReference type="Gene3D" id="3.40.50.1820">
    <property type="entry name" value="alpha/beta hydrolase"/>
    <property type="match status" value="1"/>
</dbReference>
<evidence type="ECO:0000259" key="1">
    <source>
        <dbReference type="Pfam" id="PF20408"/>
    </source>
</evidence>
<sequence length="197" mass="20221">MVVETSLGTAYAWVHPARRRRATLVLGHGAGRGSDTADLLGLAAALPAHGVEVVRVDQPWVVAGRRLAPAPATLDRAWLEVVGALPAARRLLLGGRSAGARVACRTGAGLRAAGTLALAFPLHRPGRPERSRAGELGLAVAPLLVVQGERDAFGRPDELRAALPAGAALAAVAGADHALRAGLPAEVVERVAVWARG</sequence>
<comment type="caution">
    <text evidence="2">The sequence shown here is derived from an EMBL/GenBank/DDBJ whole genome shotgun (WGS) entry which is preliminary data.</text>
</comment>
<dbReference type="PANTHER" id="PTHR13136">
    <property type="entry name" value="TESTIS DEVELOPMENT PROTEIN PRTD"/>
    <property type="match status" value="1"/>
</dbReference>
<reference evidence="2 3" key="1">
    <citation type="submission" date="2018-10" db="EMBL/GenBank/DDBJ databases">
        <title>Genomic Encyclopedia of Archaeal and Bacterial Type Strains, Phase II (KMG-II): from individual species to whole genera.</title>
        <authorList>
            <person name="Goeker M."/>
        </authorList>
    </citation>
    <scope>NUCLEOTIDE SEQUENCE [LARGE SCALE GENOMIC DNA]</scope>
    <source>
        <strain evidence="2 3">RP-AC37</strain>
    </source>
</reference>
<dbReference type="Pfam" id="PF20408">
    <property type="entry name" value="Abhydrolase_11"/>
    <property type="match status" value="1"/>
</dbReference>
<gene>
    <name evidence="2" type="ORF">CLV35_3199</name>
</gene>
<dbReference type="InterPro" id="IPR026555">
    <property type="entry name" value="NSL3/Tex30"/>
</dbReference>
<evidence type="ECO:0000313" key="2">
    <source>
        <dbReference type="EMBL" id="RKS71401.1"/>
    </source>
</evidence>
<dbReference type="AlphaFoldDB" id="A0A420XM59"/>